<reference evidence="1 2" key="1">
    <citation type="submission" date="2018-06" db="EMBL/GenBank/DDBJ databases">
        <title>Comparative genomics reveals the genomic features of Rhizophagus irregularis, R. cerebriforme, R. diaphanum and Gigaspora rosea, and their symbiotic lifestyle signature.</title>
        <authorList>
            <person name="Morin E."/>
            <person name="San Clemente H."/>
            <person name="Chen E.C.H."/>
            <person name="De La Providencia I."/>
            <person name="Hainaut M."/>
            <person name="Kuo A."/>
            <person name="Kohler A."/>
            <person name="Murat C."/>
            <person name="Tang N."/>
            <person name="Roy S."/>
            <person name="Loubradou J."/>
            <person name="Henrissat B."/>
            <person name="Grigoriev I.V."/>
            <person name="Corradi N."/>
            <person name="Roux C."/>
            <person name="Martin F.M."/>
        </authorList>
    </citation>
    <scope>NUCLEOTIDE SEQUENCE [LARGE SCALE GENOMIC DNA]</scope>
    <source>
        <strain evidence="1 2">DAOM 227022</strain>
    </source>
</reference>
<accession>A0A397TI07</accession>
<evidence type="ECO:0008006" key="3">
    <source>
        <dbReference type="Google" id="ProtNLM"/>
    </source>
</evidence>
<comment type="caution">
    <text evidence="1">The sequence shown here is derived from an EMBL/GenBank/DDBJ whole genome shotgun (WGS) entry which is preliminary data.</text>
</comment>
<dbReference type="STRING" id="658196.A0A397TI07"/>
<gene>
    <name evidence="1" type="ORF">C1645_755808</name>
</gene>
<dbReference type="SUPFAM" id="SSF53067">
    <property type="entry name" value="Actin-like ATPase domain"/>
    <property type="match status" value="2"/>
</dbReference>
<evidence type="ECO:0000313" key="1">
    <source>
        <dbReference type="EMBL" id="RIA96135.1"/>
    </source>
</evidence>
<organism evidence="1 2">
    <name type="scientific">Glomus cerebriforme</name>
    <dbReference type="NCBI Taxonomy" id="658196"/>
    <lineage>
        <taxon>Eukaryota</taxon>
        <taxon>Fungi</taxon>
        <taxon>Fungi incertae sedis</taxon>
        <taxon>Mucoromycota</taxon>
        <taxon>Glomeromycotina</taxon>
        <taxon>Glomeromycetes</taxon>
        <taxon>Glomerales</taxon>
        <taxon>Glomeraceae</taxon>
        <taxon>Glomus</taxon>
    </lineage>
</organism>
<protein>
    <recommendedName>
        <fullName evidence="3">Hsp70 protein</fullName>
    </recommendedName>
</protein>
<dbReference type="Gene3D" id="3.30.420.40">
    <property type="match status" value="2"/>
</dbReference>
<dbReference type="InterPro" id="IPR043129">
    <property type="entry name" value="ATPase_NBD"/>
</dbReference>
<dbReference type="EMBL" id="QKYT01000050">
    <property type="protein sequence ID" value="RIA96135.1"/>
    <property type="molecule type" value="Genomic_DNA"/>
</dbReference>
<keyword evidence="2" id="KW-1185">Reference proteome</keyword>
<evidence type="ECO:0000313" key="2">
    <source>
        <dbReference type="Proteomes" id="UP000265703"/>
    </source>
</evidence>
<name>A0A397TI07_9GLOM</name>
<dbReference type="AlphaFoldDB" id="A0A397TI07"/>
<dbReference type="Proteomes" id="UP000265703">
    <property type="component" value="Unassembled WGS sequence"/>
</dbReference>
<sequence>MTGINDLRDLDNNNTEHYKRIDIKPSLKDENYEVFGTIIRGTQSLDDEFFIKFELYDFNGFYTIIESSNINNSSINIEECYILWMIIGNPSKLSVFSPKNREFQVGYFKKTITLKSAEGSCYHIKTPFPLYQGFGISFKVSYYPPSNYEPINNVKFIEWSYNSIKFQISKSNNIADSDENIELHICVLSSDTNRSLKIDNREEECPLNFIGYLLTDDNLNENLFLEINNQNIIKQQPFMDDNIKLVVSLDFGTTYSGFAYANKSKNEIIINDYWPDQDGPMKTNTALLYDEKYEEIKEWGLSAMAKRRNLRRELKNVSTNIVEYFKLCFLDEENKSNLSLNFNYEQAIIDYLKKIGELIKSTVLKKTRPENSEIDFLRNVLIIFPIPSKLSHQKKAAIRKCMCKAELIESEDSEKLQLITEIEAAAIKCMKIMKEVTGPEGGAIIKESDFLVVNCGGGIVELTLRRLIGDKLVEKSSNSSKLCGSIYIDKEFLEFISKKVGTNAIENLQEKHYDQLQYMVTEFCKEVKLLFTGDKKTYELNLEDICPNIKQYVADSHKDELEKNEWNVEISYEDVKSMFDPIVEQIIQLIREQLNFSKSCSTIFLVGGLSKSKYLQARIEQEFQQHIIVPRQPLTAVVSGALEYGLNAKLIYSRVIDMTYGVGMLQTLHPWNNQKERQNFNKLVAKGTEVYVDQEFEFELELQREYEDQEKFYIELYATAAQDAIFCDAPGVNKVGTIGIDIPESWHDHSINLVLFLGHIEICPFIKNKNEEYFPANFELGI</sequence>
<dbReference type="PANTHER" id="PTHR14187">
    <property type="entry name" value="ALPHA KINASE/ELONGATION FACTOR 2 KINASE"/>
    <property type="match status" value="1"/>
</dbReference>
<dbReference type="PANTHER" id="PTHR14187:SF5">
    <property type="entry name" value="HEAT SHOCK 70 KDA PROTEIN 12A"/>
    <property type="match status" value="1"/>
</dbReference>
<proteinExistence type="predicted"/>
<dbReference type="OrthoDB" id="2333384at2759"/>